<organism evidence="3 4">
    <name type="scientific">candidate division WOR-3 bacterium</name>
    <dbReference type="NCBI Taxonomy" id="2052148"/>
    <lineage>
        <taxon>Bacteria</taxon>
        <taxon>Bacteria division WOR-3</taxon>
    </lineage>
</organism>
<protein>
    <recommendedName>
        <fullName evidence="2">Glycosyl hydrolase-like 10 domain-containing protein</fullName>
    </recommendedName>
</protein>
<dbReference type="EMBL" id="DMZY01000065">
    <property type="protein sequence ID" value="HAV91965.1"/>
    <property type="molecule type" value="Genomic_DNA"/>
</dbReference>
<dbReference type="PANTHER" id="PTHR43405:SF1">
    <property type="entry name" value="GLYCOSYL HYDROLASE DIGH"/>
    <property type="match status" value="1"/>
</dbReference>
<accession>A0A350H8U9</accession>
<evidence type="ECO:0000256" key="1">
    <source>
        <dbReference type="ARBA" id="ARBA00022729"/>
    </source>
</evidence>
<dbReference type="InterPro" id="IPR003790">
    <property type="entry name" value="GHL10"/>
</dbReference>
<reference evidence="3 4" key="1">
    <citation type="journal article" date="2018" name="Nat. Biotechnol.">
        <title>A standardized bacterial taxonomy based on genome phylogeny substantially revises the tree of life.</title>
        <authorList>
            <person name="Parks D.H."/>
            <person name="Chuvochina M."/>
            <person name="Waite D.W."/>
            <person name="Rinke C."/>
            <person name="Skarshewski A."/>
            <person name="Chaumeil P.A."/>
            <person name="Hugenholtz P."/>
        </authorList>
    </citation>
    <scope>NUCLEOTIDE SEQUENCE [LARGE SCALE GENOMIC DNA]</scope>
    <source>
        <strain evidence="3">UBA9956</strain>
    </source>
</reference>
<evidence type="ECO:0000259" key="2">
    <source>
        <dbReference type="Pfam" id="PF02638"/>
    </source>
</evidence>
<dbReference type="PANTHER" id="PTHR43405">
    <property type="entry name" value="GLYCOSYL HYDROLASE DIGH"/>
    <property type="match status" value="1"/>
</dbReference>
<feature type="domain" description="Glycosyl hydrolase-like 10" evidence="2">
    <location>
        <begin position="26"/>
        <end position="321"/>
    </location>
</feature>
<dbReference type="Proteomes" id="UP000264062">
    <property type="component" value="Unassembled WGS sequence"/>
</dbReference>
<comment type="caution">
    <text evidence="3">The sequence shown here is derived from an EMBL/GenBank/DDBJ whole genome shotgun (WGS) entry which is preliminary data.</text>
</comment>
<proteinExistence type="predicted"/>
<sequence>MNKIKSPFLWAFLLFVLPIFIHAVSIKGVWITRWDIYSESHIYEIIDSLSKANVTDAFVQIYGSGTAYYDSKIAPKKYADFDPLSVFVSYAHEKNIRVHAWVNLLYMWDRQEMTDDEMHIVNRYPESVLVDDKNISMLDYSIERLKTRNIEGIYVSPSSEIVYDYLIFIIQEILNKYSVDGIHLDYSRFPGREFVYDRNLKTDYMRKYVIGYEELNDLNTEKLFGKSGLNALKTCWQRLPKEQLNQLIKNIYTDIKAINPNVQLSSAVIADVESAEMNYYQNWWEWIANGYIDFVVVMAYSPSLNVLKKQIEKINTKTSLENVVIGLGTYNQTVFDVKANYEVLARYPVMGFCLFSNQSIYEKRGSYTYIGNTIFK</sequence>
<dbReference type="Gene3D" id="3.20.20.80">
    <property type="entry name" value="Glycosidases"/>
    <property type="match status" value="1"/>
</dbReference>
<dbReference type="InterPro" id="IPR052177">
    <property type="entry name" value="Divisome_Glycosyl_Hydrolase"/>
</dbReference>
<dbReference type="SUPFAM" id="SSF51445">
    <property type="entry name" value="(Trans)glycosidases"/>
    <property type="match status" value="1"/>
</dbReference>
<keyword evidence="1" id="KW-0732">Signal</keyword>
<dbReference type="InterPro" id="IPR017853">
    <property type="entry name" value="GH"/>
</dbReference>
<evidence type="ECO:0000313" key="3">
    <source>
        <dbReference type="EMBL" id="HAV91965.1"/>
    </source>
</evidence>
<dbReference type="Pfam" id="PF02638">
    <property type="entry name" value="GHL10"/>
    <property type="match status" value="1"/>
</dbReference>
<name>A0A350H8U9_UNCW3</name>
<dbReference type="AlphaFoldDB" id="A0A350H8U9"/>
<evidence type="ECO:0000313" key="4">
    <source>
        <dbReference type="Proteomes" id="UP000264062"/>
    </source>
</evidence>
<gene>
    <name evidence="3" type="ORF">DCW38_02145</name>
</gene>